<keyword evidence="2" id="KW-1185">Reference proteome</keyword>
<dbReference type="EMBL" id="CM007381">
    <property type="protein sequence ID" value="ONK78872.1"/>
    <property type="molecule type" value="Genomic_DNA"/>
</dbReference>
<dbReference type="OrthoDB" id="1917254at2759"/>
<evidence type="ECO:0000313" key="2">
    <source>
        <dbReference type="Proteomes" id="UP000243459"/>
    </source>
</evidence>
<reference evidence="2" key="1">
    <citation type="journal article" date="2017" name="Nat. Commun.">
        <title>The asparagus genome sheds light on the origin and evolution of a young Y chromosome.</title>
        <authorList>
            <person name="Harkess A."/>
            <person name="Zhou J."/>
            <person name="Xu C."/>
            <person name="Bowers J.E."/>
            <person name="Van der Hulst R."/>
            <person name="Ayyampalayam S."/>
            <person name="Mercati F."/>
            <person name="Riccardi P."/>
            <person name="McKain M.R."/>
            <person name="Kakrana A."/>
            <person name="Tang H."/>
            <person name="Ray J."/>
            <person name="Groenendijk J."/>
            <person name="Arikit S."/>
            <person name="Mathioni S.M."/>
            <person name="Nakano M."/>
            <person name="Shan H."/>
            <person name="Telgmann-Rauber A."/>
            <person name="Kanno A."/>
            <person name="Yue Z."/>
            <person name="Chen H."/>
            <person name="Li W."/>
            <person name="Chen Y."/>
            <person name="Xu X."/>
            <person name="Zhang Y."/>
            <person name="Luo S."/>
            <person name="Chen H."/>
            <person name="Gao J."/>
            <person name="Mao Z."/>
            <person name="Pires J.C."/>
            <person name="Luo M."/>
            <person name="Kudrna D."/>
            <person name="Wing R.A."/>
            <person name="Meyers B.C."/>
            <person name="Yi K."/>
            <person name="Kong H."/>
            <person name="Lavrijsen P."/>
            <person name="Sunseri F."/>
            <person name="Falavigna A."/>
            <person name="Ye Y."/>
            <person name="Leebens-Mack J.H."/>
            <person name="Chen G."/>
        </authorList>
    </citation>
    <scope>NUCLEOTIDE SEQUENCE [LARGE SCALE GENOMIC DNA]</scope>
    <source>
        <strain evidence="2">cv. DH0086</strain>
    </source>
</reference>
<dbReference type="AlphaFoldDB" id="A0A5P1FL61"/>
<dbReference type="Proteomes" id="UP000243459">
    <property type="component" value="Chromosome 1"/>
</dbReference>
<name>A0A5P1FL61_ASPOF</name>
<evidence type="ECO:0000313" key="1">
    <source>
        <dbReference type="EMBL" id="ONK78872.1"/>
    </source>
</evidence>
<dbReference type="PANTHER" id="PTHR33384:SF40">
    <property type="match status" value="1"/>
</dbReference>
<dbReference type="OMA" id="KASPPYY"/>
<sequence>MEHSPGHIMHGRSLVDEMNELGKLRTAIMMEKCSRRNETIMCPKPRKSSVRSVGESSELKTVAELSNILISTASPPYYSGSPPIRSSNPLIHDSHFQDQNLSQLPAVGSNRATQGILSMA</sequence>
<gene>
    <name evidence="1" type="ORF">A4U43_C01F440</name>
</gene>
<organism evidence="1 2">
    <name type="scientific">Asparagus officinalis</name>
    <name type="common">Garden asparagus</name>
    <dbReference type="NCBI Taxonomy" id="4686"/>
    <lineage>
        <taxon>Eukaryota</taxon>
        <taxon>Viridiplantae</taxon>
        <taxon>Streptophyta</taxon>
        <taxon>Embryophyta</taxon>
        <taxon>Tracheophyta</taxon>
        <taxon>Spermatophyta</taxon>
        <taxon>Magnoliopsida</taxon>
        <taxon>Liliopsida</taxon>
        <taxon>Asparagales</taxon>
        <taxon>Asparagaceae</taxon>
        <taxon>Asparagoideae</taxon>
        <taxon>Asparagus</taxon>
    </lineage>
</organism>
<dbReference type="Gramene" id="ONK78872">
    <property type="protein sequence ID" value="ONK78872"/>
    <property type="gene ID" value="A4U43_C01F440"/>
</dbReference>
<protein>
    <submittedName>
        <fullName evidence="1">Uncharacterized protein</fullName>
    </submittedName>
</protein>
<dbReference type="PANTHER" id="PTHR33384">
    <property type="entry name" value="EXPRESSED PROTEIN"/>
    <property type="match status" value="1"/>
</dbReference>
<accession>A0A5P1FL61</accession>
<proteinExistence type="predicted"/>